<dbReference type="PANTHER" id="PTHR42760:SF45">
    <property type="entry name" value="SHORT CHAIN DEHYDROGENASE_REDUCTASE FAMILY PROTEIN, PUTATIVE (AFU_ORTHOLOGUE AFUA_3G09150)-RELATED"/>
    <property type="match status" value="1"/>
</dbReference>
<dbReference type="Pfam" id="PF13561">
    <property type="entry name" value="adh_short_C2"/>
    <property type="match status" value="1"/>
</dbReference>
<dbReference type="FunFam" id="3.40.50.720:FF:000084">
    <property type="entry name" value="Short-chain dehydrogenase reductase"/>
    <property type="match status" value="1"/>
</dbReference>
<dbReference type="InterPro" id="IPR002347">
    <property type="entry name" value="SDR_fam"/>
</dbReference>
<dbReference type="PRINTS" id="PR00081">
    <property type="entry name" value="GDHRDH"/>
</dbReference>
<organism evidence="3 4">
    <name type="scientific">Sporormia fimetaria CBS 119925</name>
    <dbReference type="NCBI Taxonomy" id="1340428"/>
    <lineage>
        <taxon>Eukaryota</taxon>
        <taxon>Fungi</taxon>
        <taxon>Dikarya</taxon>
        <taxon>Ascomycota</taxon>
        <taxon>Pezizomycotina</taxon>
        <taxon>Dothideomycetes</taxon>
        <taxon>Pleosporomycetidae</taxon>
        <taxon>Pleosporales</taxon>
        <taxon>Sporormiaceae</taxon>
        <taxon>Sporormia</taxon>
    </lineage>
</organism>
<protein>
    <submittedName>
        <fullName evidence="3">NAD(P)-binding protein</fullName>
    </submittedName>
</protein>
<keyword evidence="2" id="KW-0521">NADP</keyword>
<evidence type="ECO:0000256" key="1">
    <source>
        <dbReference type="ARBA" id="ARBA00006484"/>
    </source>
</evidence>
<dbReference type="InterPro" id="IPR036291">
    <property type="entry name" value="NAD(P)-bd_dom_sf"/>
</dbReference>
<dbReference type="SUPFAM" id="SSF51735">
    <property type="entry name" value="NAD(P)-binding Rossmann-fold domains"/>
    <property type="match status" value="1"/>
</dbReference>
<comment type="similarity">
    <text evidence="1">Belongs to the short-chain dehydrogenases/reductases (SDR) family.</text>
</comment>
<dbReference type="AlphaFoldDB" id="A0A6A6V8C5"/>
<evidence type="ECO:0000256" key="2">
    <source>
        <dbReference type="ARBA" id="ARBA00022857"/>
    </source>
</evidence>
<dbReference type="CDD" id="cd05233">
    <property type="entry name" value="SDR_c"/>
    <property type="match status" value="1"/>
</dbReference>
<evidence type="ECO:0000313" key="3">
    <source>
        <dbReference type="EMBL" id="KAF2745397.1"/>
    </source>
</evidence>
<dbReference type="GO" id="GO:0048038">
    <property type="term" value="F:quinone binding"/>
    <property type="evidence" value="ECO:0007669"/>
    <property type="project" value="TreeGrafter"/>
</dbReference>
<dbReference type="OrthoDB" id="1669814at2759"/>
<dbReference type="GO" id="GO:0016616">
    <property type="term" value="F:oxidoreductase activity, acting on the CH-OH group of donors, NAD or NADP as acceptor"/>
    <property type="evidence" value="ECO:0007669"/>
    <property type="project" value="TreeGrafter"/>
</dbReference>
<dbReference type="GO" id="GO:0006633">
    <property type="term" value="P:fatty acid biosynthetic process"/>
    <property type="evidence" value="ECO:0007669"/>
    <property type="project" value="TreeGrafter"/>
</dbReference>
<dbReference type="PANTHER" id="PTHR42760">
    <property type="entry name" value="SHORT-CHAIN DEHYDROGENASES/REDUCTASES FAMILY MEMBER"/>
    <property type="match status" value="1"/>
</dbReference>
<proteinExistence type="inferred from homology"/>
<evidence type="ECO:0000313" key="4">
    <source>
        <dbReference type="Proteomes" id="UP000799440"/>
    </source>
</evidence>
<reference evidence="3" key="1">
    <citation type="journal article" date="2020" name="Stud. Mycol.">
        <title>101 Dothideomycetes genomes: a test case for predicting lifestyles and emergence of pathogens.</title>
        <authorList>
            <person name="Haridas S."/>
            <person name="Albert R."/>
            <person name="Binder M."/>
            <person name="Bloem J."/>
            <person name="Labutti K."/>
            <person name="Salamov A."/>
            <person name="Andreopoulos B."/>
            <person name="Baker S."/>
            <person name="Barry K."/>
            <person name="Bills G."/>
            <person name="Bluhm B."/>
            <person name="Cannon C."/>
            <person name="Castanera R."/>
            <person name="Culley D."/>
            <person name="Daum C."/>
            <person name="Ezra D."/>
            <person name="Gonzalez J."/>
            <person name="Henrissat B."/>
            <person name="Kuo A."/>
            <person name="Liang C."/>
            <person name="Lipzen A."/>
            <person name="Lutzoni F."/>
            <person name="Magnuson J."/>
            <person name="Mondo S."/>
            <person name="Nolan M."/>
            <person name="Ohm R."/>
            <person name="Pangilinan J."/>
            <person name="Park H.-J."/>
            <person name="Ramirez L."/>
            <person name="Alfaro M."/>
            <person name="Sun H."/>
            <person name="Tritt A."/>
            <person name="Yoshinaga Y."/>
            <person name="Zwiers L.-H."/>
            <person name="Turgeon B."/>
            <person name="Goodwin S."/>
            <person name="Spatafora J."/>
            <person name="Crous P."/>
            <person name="Grigoriev I."/>
        </authorList>
    </citation>
    <scope>NUCLEOTIDE SEQUENCE</scope>
    <source>
        <strain evidence="3">CBS 119925</strain>
    </source>
</reference>
<sequence>MSASTSTSDPPSDPSSAPRRKVIAITGAASGIGRALALQLAQSGEFKLALADVDKNKLADLYRELKQENLHNWVIVRTVDVTKVGEVEAWMSEAVEAFWEDGDMKCIDGVANLAGIADSLHSIRDFSKADYDRVFSVNVLGILNSLSVELKHMRQPGGSIVNAASVLSLVGKPNVSVYAASKCAVMGLTKSAAKEEAVRGIRVNAVAPGMVETPMMEGVDRMFGGELPNDSLMGRRAAPEEVAKVIRFLLSDDSSYVTGSVYQVDGGWVC</sequence>
<dbReference type="Gene3D" id="3.40.50.720">
    <property type="entry name" value="NAD(P)-binding Rossmann-like Domain"/>
    <property type="match status" value="1"/>
</dbReference>
<dbReference type="PRINTS" id="PR00080">
    <property type="entry name" value="SDRFAMILY"/>
</dbReference>
<dbReference type="EMBL" id="MU006582">
    <property type="protein sequence ID" value="KAF2745397.1"/>
    <property type="molecule type" value="Genomic_DNA"/>
</dbReference>
<name>A0A6A6V8C5_9PLEO</name>
<gene>
    <name evidence="3" type="ORF">M011DRAFT_135269</name>
</gene>
<dbReference type="Proteomes" id="UP000799440">
    <property type="component" value="Unassembled WGS sequence"/>
</dbReference>
<keyword evidence="4" id="KW-1185">Reference proteome</keyword>
<accession>A0A6A6V8C5</accession>